<keyword evidence="1" id="KW-0812">Transmembrane</keyword>
<accession>A0A0E9W8K8</accession>
<organism evidence="2">
    <name type="scientific">Anguilla anguilla</name>
    <name type="common">European freshwater eel</name>
    <name type="synonym">Muraena anguilla</name>
    <dbReference type="NCBI Taxonomy" id="7936"/>
    <lineage>
        <taxon>Eukaryota</taxon>
        <taxon>Metazoa</taxon>
        <taxon>Chordata</taxon>
        <taxon>Craniata</taxon>
        <taxon>Vertebrata</taxon>
        <taxon>Euteleostomi</taxon>
        <taxon>Actinopterygii</taxon>
        <taxon>Neopterygii</taxon>
        <taxon>Teleostei</taxon>
        <taxon>Anguilliformes</taxon>
        <taxon>Anguillidae</taxon>
        <taxon>Anguilla</taxon>
    </lineage>
</organism>
<reference evidence="2" key="1">
    <citation type="submission" date="2014-11" db="EMBL/GenBank/DDBJ databases">
        <authorList>
            <person name="Amaro Gonzalez C."/>
        </authorList>
    </citation>
    <scope>NUCLEOTIDE SEQUENCE</scope>
</reference>
<evidence type="ECO:0000313" key="2">
    <source>
        <dbReference type="EMBL" id="JAH86646.1"/>
    </source>
</evidence>
<dbReference type="EMBL" id="GBXM01021931">
    <property type="protein sequence ID" value="JAH86646.1"/>
    <property type="molecule type" value="Transcribed_RNA"/>
</dbReference>
<sequence length="79" mass="8626">MKCIPVPFSFLILRFAHGVFWEAGNGSHHTSSLSLTTSMNLSPESLSLAPATPATVLLHACGVSWVLLWIQQTPPRLVR</sequence>
<evidence type="ECO:0000256" key="1">
    <source>
        <dbReference type="SAM" id="Phobius"/>
    </source>
</evidence>
<proteinExistence type="predicted"/>
<name>A0A0E9W8K8_ANGAN</name>
<dbReference type="AlphaFoldDB" id="A0A0E9W8K8"/>
<keyword evidence="1" id="KW-0472">Membrane</keyword>
<keyword evidence="1" id="KW-1133">Transmembrane helix</keyword>
<feature type="transmembrane region" description="Helical" evidence="1">
    <location>
        <begin position="48"/>
        <end position="70"/>
    </location>
</feature>
<protein>
    <submittedName>
        <fullName evidence="2">Uncharacterized protein</fullName>
    </submittedName>
</protein>
<reference evidence="2" key="2">
    <citation type="journal article" date="2015" name="Fish Shellfish Immunol.">
        <title>Early steps in the European eel (Anguilla anguilla)-Vibrio vulnificus interaction in the gills: Role of the RtxA13 toxin.</title>
        <authorList>
            <person name="Callol A."/>
            <person name="Pajuelo D."/>
            <person name="Ebbesson L."/>
            <person name="Teles M."/>
            <person name="MacKenzie S."/>
            <person name="Amaro C."/>
        </authorList>
    </citation>
    <scope>NUCLEOTIDE SEQUENCE</scope>
</reference>